<evidence type="ECO:0000256" key="5">
    <source>
        <dbReference type="PIRNR" id="PIRNR000915"/>
    </source>
</evidence>
<dbReference type="GO" id="GO:0016791">
    <property type="term" value="F:phosphatase activity"/>
    <property type="evidence" value="ECO:0007669"/>
    <property type="project" value="TreeGrafter"/>
</dbReference>
<dbReference type="InterPro" id="IPR023214">
    <property type="entry name" value="HAD_sf"/>
</dbReference>
<dbReference type="STRING" id="1844972.A7K91_21920"/>
<feature type="binding site" evidence="8">
    <location>
        <position position="14"/>
    </location>
    <ligand>
        <name>Mg(2+)</name>
        <dbReference type="ChEBI" id="CHEBI:18420"/>
    </ligand>
</feature>
<comment type="function">
    <text evidence="5">Catalyzes the dephosphorylation of 2-6 carbon acid sugars in vitro.</text>
</comment>
<keyword evidence="4 5" id="KW-0460">Magnesium</keyword>
<dbReference type="RefSeq" id="WP_068680991.1">
    <property type="nucleotide sequence ID" value="NZ_LYPA01000042.1"/>
</dbReference>
<comment type="caution">
    <text evidence="9">The sequence shown here is derived from an EMBL/GenBank/DDBJ whole genome shotgun (WGS) entry which is preliminary data.</text>
</comment>
<name>A0A1A5YN47_9BACL</name>
<dbReference type="Pfam" id="PF13242">
    <property type="entry name" value="Hydrolase_like"/>
    <property type="match status" value="1"/>
</dbReference>
<comment type="similarity">
    <text evidence="1 5">Belongs to the HAD-like hydrolase superfamily. NagD family.</text>
</comment>
<evidence type="ECO:0000256" key="4">
    <source>
        <dbReference type="ARBA" id="ARBA00022842"/>
    </source>
</evidence>
<dbReference type="Pfam" id="PF13344">
    <property type="entry name" value="Hydrolase_6"/>
    <property type="match status" value="1"/>
</dbReference>
<dbReference type="AlphaFoldDB" id="A0A1A5YN47"/>
<feature type="binding site" evidence="8">
    <location>
        <position position="208"/>
    </location>
    <ligand>
        <name>Mg(2+)</name>
        <dbReference type="ChEBI" id="CHEBI:18420"/>
    </ligand>
</feature>
<dbReference type="GO" id="GO:0046872">
    <property type="term" value="F:metal ion binding"/>
    <property type="evidence" value="ECO:0007669"/>
    <property type="project" value="UniProtKB-KW"/>
</dbReference>
<sequence>MIPFKAKALLIDLDGTIYHGKHAIKDAGRLIACLKKSGLPYRFVTNNSSTSPDKVAERLREMGIDAEAGDVCTSAQAAAAYVAACKPGAAVHVIGEEGLLDALREAGLHLQSEAPDFVVQGIDRCFTYEKAALAVDRIRGGATYVLTNPDLLLPSDNGFIPGAGSIGAMLSAASGAEPVLIGKPSSILMDYALQQLGCNAEETWVIGDNLATDIAAGKAAGCGTLLVLTGLTTCDNYEVYAQKAGCRPDLICTALDDVINWITGEQAAHAGMPPIREE</sequence>
<dbReference type="NCBIfam" id="TIGR01457">
    <property type="entry name" value="HAD-SF-IIA-hyp2"/>
    <property type="match status" value="1"/>
</dbReference>
<dbReference type="EMBL" id="LYPA01000042">
    <property type="protein sequence ID" value="OBR66983.1"/>
    <property type="molecule type" value="Genomic_DNA"/>
</dbReference>
<reference evidence="9 10" key="1">
    <citation type="submission" date="2016-05" db="EMBL/GenBank/DDBJ databases">
        <title>Paenibacillus oryzae. sp. nov., isolated from the rice root.</title>
        <authorList>
            <person name="Zhang J."/>
            <person name="Zhang X."/>
        </authorList>
    </citation>
    <scope>NUCLEOTIDE SEQUENCE [LARGE SCALE GENOMIC DNA]</scope>
    <source>
        <strain evidence="9 10">1DrF-4</strain>
    </source>
</reference>
<proteinExistence type="inferred from homology"/>
<dbReference type="PIRSF" id="PIRSF000915">
    <property type="entry name" value="PGP-type_phosphatase"/>
    <property type="match status" value="1"/>
</dbReference>
<comment type="cofactor">
    <cofactor evidence="8">
        <name>Mg(2+)</name>
        <dbReference type="ChEBI" id="CHEBI:18420"/>
    </cofactor>
    <text evidence="8">Divalent metal ions. Mg(2+) is the most effective.</text>
</comment>
<organism evidence="9 10">
    <name type="scientific">Paenibacillus oryzae</name>
    <dbReference type="NCBI Taxonomy" id="1844972"/>
    <lineage>
        <taxon>Bacteria</taxon>
        <taxon>Bacillati</taxon>
        <taxon>Bacillota</taxon>
        <taxon>Bacilli</taxon>
        <taxon>Bacillales</taxon>
        <taxon>Paenibacillaceae</taxon>
        <taxon>Paenibacillus</taxon>
    </lineage>
</organism>
<keyword evidence="2 5" id="KW-0479">Metal-binding</keyword>
<dbReference type="InterPro" id="IPR006354">
    <property type="entry name" value="HAD-SF_hydro_IIA_hyp1"/>
</dbReference>
<dbReference type="SUPFAM" id="SSF56784">
    <property type="entry name" value="HAD-like"/>
    <property type="match status" value="1"/>
</dbReference>
<protein>
    <recommendedName>
        <fullName evidence="5">Acid sugar phosphatase</fullName>
        <ecNumber evidence="5">3.1.3.-</ecNumber>
    </recommendedName>
</protein>
<evidence type="ECO:0000256" key="6">
    <source>
        <dbReference type="PIRSR" id="PIRSR000915-1"/>
    </source>
</evidence>
<evidence type="ECO:0000256" key="7">
    <source>
        <dbReference type="PIRSR" id="PIRSR000915-2"/>
    </source>
</evidence>
<dbReference type="GO" id="GO:0005737">
    <property type="term" value="C:cytoplasm"/>
    <property type="evidence" value="ECO:0007669"/>
    <property type="project" value="TreeGrafter"/>
</dbReference>
<evidence type="ECO:0000313" key="9">
    <source>
        <dbReference type="EMBL" id="OBR66983.1"/>
    </source>
</evidence>
<dbReference type="InterPro" id="IPR006357">
    <property type="entry name" value="HAD-SF_hydro_IIA"/>
</dbReference>
<keyword evidence="10" id="KW-1185">Reference proteome</keyword>
<feature type="active site" description="Proton donor" evidence="6">
    <location>
        <position position="14"/>
    </location>
</feature>
<evidence type="ECO:0000256" key="2">
    <source>
        <dbReference type="ARBA" id="ARBA00022723"/>
    </source>
</evidence>
<feature type="binding site" evidence="7">
    <location>
        <position position="183"/>
    </location>
    <ligand>
        <name>substrate</name>
    </ligand>
</feature>
<evidence type="ECO:0000256" key="1">
    <source>
        <dbReference type="ARBA" id="ARBA00006696"/>
    </source>
</evidence>
<dbReference type="NCBIfam" id="TIGR01460">
    <property type="entry name" value="HAD-SF-IIA"/>
    <property type="match status" value="1"/>
</dbReference>
<feature type="active site" description="Nucleophile" evidence="6">
    <location>
        <position position="12"/>
    </location>
</feature>
<gene>
    <name evidence="9" type="ORF">A7K91_21920</name>
</gene>
<dbReference type="EC" id="3.1.3.-" evidence="5"/>
<evidence type="ECO:0000256" key="3">
    <source>
        <dbReference type="ARBA" id="ARBA00022801"/>
    </source>
</evidence>
<dbReference type="PANTHER" id="PTHR19288">
    <property type="entry name" value="4-NITROPHENYLPHOSPHATASE-RELATED"/>
    <property type="match status" value="1"/>
</dbReference>
<feature type="binding site" evidence="8">
    <location>
        <position position="12"/>
    </location>
    <ligand>
        <name>Mg(2+)</name>
        <dbReference type="ChEBI" id="CHEBI:18420"/>
    </ligand>
</feature>
<evidence type="ECO:0000256" key="8">
    <source>
        <dbReference type="PIRSR" id="PIRSR000915-3"/>
    </source>
</evidence>
<dbReference type="Proteomes" id="UP000092024">
    <property type="component" value="Unassembled WGS sequence"/>
</dbReference>
<dbReference type="PANTHER" id="PTHR19288:SF46">
    <property type="entry name" value="HALOACID DEHALOGENASE-LIKE HYDROLASE DOMAIN-CONTAINING PROTEIN 2"/>
    <property type="match status" value="1"/>
</dbReference>
<dbReference type="InterPro" id="IPR036412">
    <property type="entry name" value="HAD-like_sf"/>
</dbReference>
<accession>A0A1A5YN47</accession>
<dbReference type="Gene3D" id="3.40.50.1000">
    <property type="entry name" value="HAD superfamily/HAD-like"/>
    <property type="match status" value="2"/>
</dbReference>
<evidence type="ECO:0000313" key="10">
    <source>
        <dbReference type="Proteomes" id="UP000092024"/>
    </source>
</evidence>
<keyword evidence="3 9" id="KW-0378">Hydrolase</keyword>